<dbReference type="PANTHER" id="PTHR30055">
    <property type="entry name" value="HTH-TYPE TRANSCRIPTIONAL REGULATOR RUTR"/>
    <property type="match status" value="1"/>
</dbReference>
<dbReference type="PANTHER" id="PTHR30055:SF234">
    <property type="entry name" value="HTH-TYPE TRANSCRIPTIONAL REGULATOR BETI"/>
    <property type="match status" value="1"/>
</dbReference>
<dbReference type="Proteomes" id="UP000541136">
    <property type="component" value="Unassembled WGS sequence"/>
</dbReference>
<gene>
    <name evidence="7" type="ORF">HNR28_002766</name>
</gene>
<dbReference type="EMBL" id="JACHIB010000016">
    <property type="protein sequence ID" value="MBB6084719.1"/>
    <property type="molecule type" value="Genomic_DNA"/>
</dbReference>
<dbReference type="GO" id="GO:0003700">
    <property type="term" value="F:DNA-binding transcription factor activity"/>
    <property type="evidence" value="ECO:0007669"/>
    <property type="project" value="TreeGrafter"/>
</dbReference>
<dbReference type="Gene3D" id="1.10.357.10">
    <property type="entry name" value="Tetracycline Repressor, domain 2"/>
    <property type="match status" value="1"/>
</dbReference>
<keyword evidence="3" id="KW-0804">Transcription</keyword>
<evidence type="ECO:0000256" key="4">
    <source>
        <dbReference type="PROSITE-ProRule" id="PRU00335"/>
    </source>
</evidence>
<evidence type="ECO:0000256" key="2">
    <source>
        <dbReference type="ARBA" id="ARBA00023125"/>
    </source>
</evidence>
<evidence type="ECO:0000256" key="1">
    <source>
        <dbReference type="ARBA" id="ARBA00023015"/>
    </source>
</evidence>
<name>A0A7W9TQ92_CASDE</name>
<evidence type="ECO:0000313" key="8">
    <source>
        <dbReference type="Proteomes" id="UP000541136"/>
    </source>
</evidence>
<dbReference type="SUPFAM" id="SSF48498">
    <property type="entry name" value="Tetracyclin repressor-like, C-terminal domain"/>
    <property type="match status" value="1"/>
</dbReference>
<evidence type="ECO:0000256" key="3">
    <source>
        <dbReference type="ARBA" id="ARBA00023163"/>
    </source>
</evidence>
<comment type="caution">
    <text evidence="7">The sequence shown here is derived from an EMBL/GenBank/DDBJ whole genome shotgun (WGS) entry which is preliminary data.</text>
</comment>
<dbReference type="Pfam" id="PF13305">
    <property type="entry name" value="TetR_C_33"/>
    <property type="match status" value="1"/>
</dbReference>
<dbReference type="InterPro" id="IPR050109">
    <property type="entry name" value="HTH-type_TetR-like_transc_reg"/>
</dbReference>
<dbReference type="PROSITE" id="PS50977">
    <property type="entry name" value="HTH_TETR_2"/>
    <property type="match status" value="1"/>
</dbReference>
<feature type="DNA-binding region" description="H-T-H motif" evidence="4">
    <location>
        <begin position="43"/>
        <end position="62"/>
    </location>
</feature>
<keyword evidence="1" id="KW-0805">Transcription regulation</keyword>
<dbReference type="SUPFAM" id="SSF46689">
    <property type="entry name" value="Homeodomain-like"/>
    <property type="match status" value="1"/>
</dbReference>
<reference evidence="7 8" key="1">
    <citation type="submission" date="2020-08" db="EMBL/GenBank/DDBJ databases">
        <title>Genomic Encyclopedia of Type Strains, Phase IV (KMG-IV): sequencing the most valuable type-strain genomes for metagenomic binning, comparative biology and taxonomic classification.</title>
        <authorList>
            <person name="Goeker M."/>
        </authorList>
    </citation>
    <scope>NUCLEOTIDE SEQUENCE [LARGE SCALE GENOMIC DNA]</scope>
    <source>
        <strain evidence="7 8">DSM 12141</strain>
    </source>
</reference>
<dbReference type="InterPro" id="IPR001647">
    <property type="entry name" value="HTH_TetR"/>
</dbReference>
<dbReference type="InterPro" id="IPR025996">
    <property type="entry name" value="MT1864/Rv1816-like_C"/>
</dbReference>
<protein>
    <submittedName>
        <fullName evidence="7">AcrR family transcriptional regulator</fullName>
    </submittedName>
</protein>
<keyword evidence="2 4" id="KW-0238">DNA-binding</keyword>
<feature type="domain" description="HTH tetR-type" evidence="6">
    <location>
        <begin position="20"/>
        <end position="80"/>
    </location>
</feature>
<evidence type="ECO:0000313" key="7">
    <source>
        <dbReference type="EMBL" id="MBB6084719.1"/>
    </source>
</evidence>
<dbReference type="InterPro" id="IPR036271">
    <property type="entry name" value="Tet_transcr_reg_TetR-rel_C_sf"/>
</dbReference>
<proteinExistence type="predicted"/>
<accession>A0A7W9TQ92</accession>
<evidence type="ECO:0000259" key="6">
    <source>
        <dbReference type="PROSITE" id="PS50977"/>
    </source>
</evidence>
<dbReference type="RefSeq" id="WP_151024551.1">
    <property type="nucleotide sequence ID" value="NZ_JACHIB010000016.1"/>
</dbReference>
<feature type="region of interest" description="Disordered" evidence="5">
    <location>
        <begin position="1"/>
        <end position="21"/>
    </location>
</feature>
<organism evidence="7 8">
    <name type="scientific">Castellaniella defragrans</name>
    <name type="common">Alcaligenes defragrans</name>
    <dbReference type="NCBI Taxonomy" id="75697"/>
    <lineage>
        <taxon>Bacteria</taxon>
        <taxon>Pseudomonadati</taxon>
        <taxon>Pseudomonadota</taxon>
        <taxon>Betaproteobacteria</taxon>
        <taxon>Burkholderiales</taxon>
        <taxon>Alcaligenaceae</taxon>
        <taxon>Castellaniella</taxon>
    </lineage>
</organism>
<dbReference type="InterPro" id="IPR009057">
    <property type="entry name" value="Homeodomain-like_sf"/>
</dbReference>
<sequence length="221" mass="24824">MTPKTDTRSRLADRKQREAEQRRKEIIKVVRKLAKKGGSGDITLRKVAEQAGFSTTVVYSLFKDKATLITQAMDDHLLDLAHAMRTATAGLADPLERIRACGQAYVRYGMRYPDQYVMVFMERRPHAPVDRARVEHGNIEQDPYAFAHHLFAGLAASGAVRGDPASVLLMTQIFWEALHGLVSLRLVLGEDDPWLQRADIETHLQHSLDVVLAGILHRYAA</sequence>
<evidence type="ECO:0000256" key="5">
    <source>
        <dbReference type="SAM" id="MobiDB-lite"/>
    </source>
</evidence>
<dbReference type="AlphaFoldDB" id="A0A7W9TQ92"/>
<dbReference type="GO" id="GO:0000976">
    <property type="term" value="F:transcription cis-regulatory region binding"/>
    <property type="evidence" value="ECO:0007669"/>
    <property type="project" value="TreeGrafter"/>
</dbReference>